<proteinExistence type="inferred from homology"/>
<name>A0A3P6U0B3_9BILA</name>
<evidence type="ECO:0000256" key="1">
    <source>
        <dbReference type="ARBA" id="ARBA00006545"/>
    </source>
</evidence>
<gene>
    <name evidence="3" type="ORF">GPUH_LOCUS9250</name>
</gene>
<feature type="transmembrane region" description="Helical" evidence="2">
    <location>
        <begin position="97"/>
        <end position="116"/>
    </location>
</feature>
<accession>A0A3P6U0B3</accession>
<protein>
    <submittedName>
        <fullName evidence="3">Uncharacterized protein</fullName>
    </submittedName>
</protein>
<comment type="similarity">
    <text evidence="1">Belongs to the VPS13 family.</text>
</comment>
<reference evidence="3 4" key="1">
    <citation type="submission" date="2018-11" db="EMBL/GenBank/DDBJ databases">
        <authorList>
            <consortium name="Pathogen Informatics"/>
        </authorList>
    </citation>
    <scope>NUCLEOTIDE SEQUENCE [LARGE SCALE GENOMIC DNA]</scope>
</reference>
<dbReference type="PANTHER" id="PTHR16166">
    <property type="entry name" value="VACUOLAR PROTEIN SORTING-ASSOCIATED PROTEIN VPS13"/>
    <property type="match status" value="1"/>
</dbReference>
<keyword evidence="4" id="KW-1185">Reference proteome</keyword>
<dbReference type="PANTHER" id="PTHR16166:SF93">
    <property type="entry name" value="INTERMEMBRANE LIPID TRANSFER PROTEIN VPS13"/>
    <property type="match status" value="1"/>
</dbReference>
<keyword evidence="2" id="KW-1133">Transmembrane helix</keyword>
<dbReference type="OrthoDB" id="428159at2759"/>
<keyword evidence="2" id="KW-0472">Membrane</keyword>
<organism evidence="3 4">
    <name type="scientific">Gongylonema pulchrum</name>
    <dbReference type="NCBI Taxonomy" id="637853"/>
    <lineage>
        <taxon>Eukaryota</taxon>
        <taxon>Metazoa</taxon>
        <taxon>Ecdysozoa</taxon>
        <taxon>Nematoda</taxon>
        <taxon>Chromadorea</taxon>
        <taxon>Rhabditida</taxon>
        <taxon>Spirurina</taxon>
        <taxon>Spiruromorpha</taxon>
        <taxon>Spiruroidea</taxon>
        <taxon>Gongylonematidae</taxon>
        <taxon>Gongylonema</taxon>
    </lineage>
</organism>
<dbReference type="EMBL" id="UYRT01029513">
    <property type="protein sequence ID" value="VDK69921.1"/>
    <property type="molecule type" value="Genomic_DNA"/>
</dbReference>
<dbReference type="InterPro" id="IPR026847">
    <property type="entry name" value="VPS13"/>
</dbReference>
<evidence type="ECO:0000256" key="2">
    <source>
        <dbReference type="SAM" id="Phobius"/>
    </source>
</evidence>
<keyword evidence="2" id="KW-0812">Transmembrane</keyword>
<sequence>MIFYVLFQGAVQGPEEFAEGVVLGVKGLFGATVGGGAGAVSRIAGTLGKGVAVLTLDEEYQRKRQQVMSRRPKTIGEGVARGAKGVGQGIYEGITGIVAKPLAGIFVVIVFSFFVFKNSSTVPNWTFVYVCVC</sequence>
<evidence type="ECO:0000313" key="4">
    <source>
        <dbReference type="Proteomes" id="UP000271098"/>
    </source>
</evidence>
<evidence type="ECO:0000313" key="3">
    <source>
        <dbReference type="EMBL" id="VDK69921.1"/>
    </source>
</evidence>
<dbReference type="GO" id="GO:0006623">
    <property type="term" value="P:protein targeting to vacuole"/>
    <property type="evidence" value="ECO:0007669"/>
    <property type="project" value="TreeGrafter"/>
</dbReference>
<dbReference type="Proteomes" id="UP000271098">
    <property type="component" value="Unassembled WGS sequence"/>
</dbReference>
<dbReference type="AlphaFoldDB" id="A0A3P6U0B3"/>
<dbReference type="GO" id="GO:0045053">
    <property type="term" value="P:protein retention in Golgi apparatus"/>
    <property type="evidence" value="ECO:0007669"/>
    <property type="project" value="TreeGrafter"/>
</dbReference>